<dbReference type="EMBL" id="JBDJPC010000009">
    <property type="protein sequence ID" value="KAL1491990.1"/>
    <property type="molecule type" value="Genomic_DNA"/>
</dbReference>
<organism evidence="1 2">
    <name type="scientific">Hypothenemus hampei</name>
    <name type="common">Coffee berry borer</name>
    <dbReference type="NCBI Taxonomy" id="57062"/>
    <lineage>
        <taxon>Eukaryota</taxon>
        <taxon>Metazoa</taxon>
        <taxon>Ecdysozoa</taxon>
        <taxon>Arthropoda</taxon>
        <taxon>Hexapoda</taxon>
        <taxon>Insecta</taxon>
        <taxon>Pterygota</taxon>
        <taxon>Neoptera</taxon>
        <taxon>Endopterygota</taxon>
        <taxon>Coleoptera</taxon>
        <taxon>Polyphaga</taxon>
        <taxon>Cucujiformia</taxon>
        <taxon>Curculionidae</taxon>
        <taxon>Scolytinae</taxon>
        <taxon>Hypothenemus</taxon>
    </lineage>
</organism>
<dbReference type="Proteomes" id="UP001566132">
    <property type="component" value="Unassembled WGS sequence"/>
</dbReference>
<gene>
    <name evidence="1" type="ORF">ABEB36_012500</name>
</gene>
<sequence length="55" mass="6413">MFPKDLEISGIESDLEVPLPKKSRLRVCIRVDMSFYFMSQQLRILASIDSKQSQH</sequence>
<protein>
    <submittedName>
        <fullName evidence="1">Uncharacterized protein</fullName>
    </submittedName>
</protein>
<evidence type="ECO:0000313" key="2">
    <source>
        <dbReference type="Proteomes" id="UP001566132"/>
    </source>
</evidence>
<name>A0ABD1EBP2_HYPHA</name>
<comment type="caution">
    <text evidence="1">The sequence shown here is derived from an EMBL/GenBank/DDBJ whole genome shotgun (WGS) entry which is preliminary data.</text>
</comment>
<proteinExistence type="predicted"/>
<accession>A0ABD1EBP2</accession>
<dbReference type="AlphaFoldDB" id="A0ABD1EBP2"/>
<reference evidence="1 2" key="1">
    <citation type="submission" date="2024-05" db="EMBL/GenBank/DDBJ databases">
        <title>Genetic variation in Jamaican populations of the coffee berry borer (Hypothenemus hampei).</title>
        <authorList>
            <person name="Errbii M."/>
            <person name="Myrie A."/>
        </authorList>
    </citation>
    <scope>NUCLEOTIDE SEQUENCE [LARGE SCALE GENOMIC DNA]</scope>
    <source>
        <strain evidence="1">JA-Hopewell-2020-01-JO</strain>
        <tissue evidence="1">Whole body</tissue>
    </source>
</reference>
<keyword evidence="2" id="KW-1185">Reference proteome</keyword>
<evidence type="ECO:0000313" key="1">
    <source>
        <dbReference type="EMBL" id="KAL1491990.1"/>
    </source>
</evidence>